<sequence>MKKLTVYLVVLCTIMSYRSFGQIIDNKIYVNPTIGINTNKGTKENPLKSLSEAAKRVSAAEGEGAITVFLSSGVYGMSETADFNAKNWKFSKTNRLVIRAEILPDDANWSPAEMPIMISTMPFSVEKNDKGELTGGQNFGIMVQNSHVTIQGLRILGEPVHENPSKGVLVRNYPIMWEGKNLEDFRVTQCLFMGNKYALPNHLGILANGKEQEIDHCVFYGVKDAVVMWNSPATNSSMHHNLIVDSYGAIVWTWSATGDFKFYNNVVSNANVLWILNKDEKESFSMENSVIVGYHSYLNKGGGPQGFGEKANPEKLKAGKDVLLKKEGKLEIIEDQTDKLFLHIKPGTLGSNIGAGLFLNTK</sequence>
<dbReference type="Gene3D" id="2.160.20.10">
    <property type="entry name" value="Single-stranded right-handed beta-helix, Pectin lyase-like"/>
    <property type="match status" value="1"/>
</dbReference>
<proteinExistence type="predicted"/>
<dbReference type="InterPro" id="IPR011050">
    <property type="entry name" value="Pectin_lyase_fold/virulence"/>
</dbReference>
<evidence type="ECO:0000313" key="1">
    <source>
        <dbReference type="EMBL" id="RDB02559.1"/>
    </source>
</evidence>
<comment type="caution">
    <text evidence="1">The sequence shown here is derived from an EMBL/GenBank/DDBJ whole genome shotgun (WGS) entry which is preliminary data.</text>
</comment>
<dbReference type="RefSeq" id="WP_114464312.1">
    <property type="nucleotide sequence ID" value="NZ_QPIW01000040.1"/>
</dbReference>
<reference evidence="1 2" key="1">
    <citation type="submission" date="2018-07" db="EMBL/GenBank/DDBJ databases">
        <title>Genome analysis of Runella aurantiaca.</title>
        <authorList>
            <person name="Yang X."/>
        </authorList>
    </citation>
    <scope>NUCLEOTIDE SEQUENCE [LARGE SCALE GENOMIC DNA]</scope>
    <source>
        <strain evidence="1 2">YX9</strain>
    </source>
</reference>
<dbReference type="EMBL" id="QPIW01000040">
    <property type="protein sequence ID" value="RDB02559.1"/>
    <property type="molecule type" value="Genomic_DNA"/>
</dbReference>
<dbReference type="SUPFAM" id="SSF51126">
    <property type="entry name" value="Pectin lyase-like"/>
    <property type="match status" value="1"/>
</dbReference>
<organism evidence="1 2">
    <name type="scientific">Runella aurantiaca</name>
    <dbReference type="NCBI Taxonomy" id="2282308"/>
    <lineage>
        <taxon>Bacteria</taxon>
        <taxon>Pseudomonadati</taxon>
        <taxon>Bacteroidota</taxon>
        <taxon>Cytophagia</taxon>
        <taxon>Cytophagales</taxon>
        <taxon>Spirosomataceae</taxon>
        <taxon>Runella</taxon>
    </lineage>
</organism>
<evidence type="ECO:0000313" key="2">
    <source>
        <dbReference type="Proteomes" id="UP000253141"/>
    </source>
</evidence>
<gene>
    <name evidence="1" type="ORF">DVG78_27965</name>
</gene>
<name>A0A369HYG0_9BACT</name>
<dbReference type="InterPro" id="IPR012334">
    <property type="entry name" value="Pectin_lyas_fold"/>
</dbReference>
<accession>A0A369HYG0</accession>
<protein>
    <submittedName>
        <fullName evidence="1">Uncharacterized protein</fullName>
    </submittedName>
</protein>
<dbReference type="Proteomes" id="UP000253141">
    <property type="component" value="Unassembled WGS sequence"/>
</dbReference>
<keyword evidence="2" id="KW-1185">Reference proteome</keyword>
<dbReference type="AlphaFoldDB" id="A0A369HYG0"/>
<dbReference type="OrthoDB" id="646288at2"/>